<evidence type="ECO:0000256" key="1">
    <source>
        <dbReference type="SAM" id="SignalP"/>
    </source>
</evidence>
<dbReference type="InterPro" id="IPR036188">
    <property type="entry name" value="FAD/NAD-bd_sf"/>
</dbReference>
<evidence type="ECO:0000313" key="2">
    <source>
        <dbReference type="EMBL" id="MBL7625816.1"/>
    </source>
</evidence>
<dbReference type="Gene3D" id="3.50.50.60">
    <property type="entry name" value="FAD/NAD(P)-binding domain"/>
    <property type="match status" value="1"/>
</dbReference>
<feature type="chain" id="PRO_5037643582" evidence="1">
    <location>
        <begin position="23"/>
        <end position="69"/>
    </location>
</feature>
<dbReference type="AlphaFoldDB" id="A0A937UPQ3"/>
<name>A0A937UPQ3_9ACTN</name>
<keyword evidence="3" id="KW-1185">Reference proteome</keyword>
<comment type="caution">
    <text evidence="2">The sequence shown here is derived from an EMBL/GenBank/DDBJ whole genome shotgun (WGS) entry which is preliminary data.</text>
</comment>
<feature type="non-terminal residue" evidence="2">
    <location>
        <position position="69"/>
    </location>
</feature>
<sequence>MLGAAALGVAAAGGLGASPARAAGAAGVTEVRERAVVVGSGFGGGVTALRLAQAGVSTLVLERGLRWPT</sequence>
<dbReference type="Pfam" id="PF13450">
    <property type="entry name" value="NAD_binding_8"/>
    <property type="match status" value="1"/>
</dbReference>
<keyword evidence="1" id="KW-0732">Signal</keyword>
<proteinExistence type="predicted"/>
<accession>A0A937UPQ3</accession>
<dbReference type="SUPFAM" id="SSF51905">
    <property type="entry name" value="FAD/NAD(P)-binding domain"/>
    <property type="match status" value="1"/>
</dbReference>
<organism evidence="2 3">
    <name type="scientific">Frankia nepalensis</name>
    <dbReference type="NCBI Taxonomy" id="1836974"/>
    <lineage>
        <taxon>Bacteria</taxon>
        <taxon>Bacillati</taxon>
        <taxon>Actinomycetota</taxon>
        <taxon>Actinomycetes</taxon>
        <taxon>Frankiales</taxon>
        <taxon>Frankiaceae</taxon>
        <taxon>Frankia</taxon>
    </lineage>
</organism>
<dbReference type="EMBL" id="JAEACQ010000070">
    <property type="protein sequence ID" value="MBL7625816.1"/>
    <property type="molecule type" value="Genomic_DNA"/>
</dbReference>
<gene>
    <name evidence="2" type="ORF">I7412_01195</name>
</gene>
<evidence type="ECO:0000313" key="3">
    <source>
        <dbReference type="Proteomes" id="UP000604475"/>
    </source>
</evidence>
<protein>
    <submittedName>
        <fullName evidence="2">NAD(P)-binding protein</fullName>
    </submittedName>
</protein>
<dbReference type="Proteomes" id="UP000604475">
    <property type="component" value="Unassembled WGS sequence"/>
</dbReference>
<reference evidence="2" key="1">
    <citation type="submission" date="2020-12" db="EMBL/GenBank/DDBJ databases">
        <title>Genomic characterization of non-nitrogen-fixing Frankia strains.</title>
        <authorList>
            <person name="Carlos-Shanley C."/>
            <person name="Guerra T."/>
            <person name="Hahn D."/>
        </authorList>
    </citation>
    <scope>NUCLEOTIDE SEQUENCE</scope>
    <source>
        <strain evidence="2">CN6</strain>
    </source>
</reference>
<feature type="signal peptide" evidence="1">
    <location>
        <begin position="1"/>
        <end position="22"/>
    </location>
</feature>